<comment type="caution">
    <text evidence="3">The sequence shown here is derived from an EMBL/GenBank/DDBJ whole genome shotgun (WGS) entry which is preliminary data.</text>
</comment>
<dbReference type="SUPFAM" id="SSF56420">
    <property type="entry name" value="Peptide deformylase"/>
    <property type="match status" value="1"/>
</dbReference>
<feature type="active site" evidence="2">
    <location>
        <position position="139"/>
    </location>
</feature>
<comment type="cofactor">
    <cofactor evidence="2">
        <name>Fe(2+)</name>
        <dbReference type="ChEBI" id="CHEBI:29033"/>
    </cofactor>
    <text evidence="2">Binds 1 Fe(2+) ion.</text>
</comment>
<protein>
    <recommendedName>
        <fullName evidence="2">Peptide deformylase</fullName>
        <shortName evidence="2">PDF</shortName>
        <ecNumber evidence="2">3.5.1.88</ecNumber>
    </recommendedName>
    <alternativeName>
        <fullName evidence="2">Polypeptide deformylase</fullName>
    </alternativeName>
</protein>
<comment type="similarity">
    <text evidence="1 2">Belongs to the polypeptide deformylase family.</text>
</comment>
<name>A0ABS7MHX1_9ACTN</name>
<dbReference type="PRINTS" id="PR01576">
    <property type="entry name" value="PDEFORMYLASE"/>
</dbReference>
<keyword evidence="2" id="KW-0479">Metal-binding</keyword>
<sequence length="178" mass="19848">MEVDGVVLSPDPRLRCECAEIDRITPEIVALAERMRRIMFEDGGCGLAAPQVGENLQMVLVDTTYTDATDYDPYVLINPVIVESSDVLVPYTEGCLSIPGITCEIMRPDRVVVEAYDLSGDLLRYEAARDLFCVCLQHEIDHIHGITMFERLSGPKRMRALKEYQEALARGARPGETA</sequence>
<gene>
    <name evidence="2 3" type="primary">def</name>
    <name evidence="3" type="ORF">K6V98_00430</name>
</gene>
<evidence type="ECO:0000313" key="4">
    <source>
        <dbReference type="Proteomes" id="UP000700908"/>
    </source>
</evidence>
<dbReference type="Gene3D" id="3.90.45.10">
    <property type="entry name" value="Peptide deformylase"/>
    <property type="match status" value="1"/>
</dbReference>
<evidence type="ECO:0000313" key="3">
    <source>
        <dbReference type="EMBL" id="MBY4796837.1"/>
    </source>
</evidence>
<organism evidence="3 4">
    <name type="scientific">Collinsella ureilytica</name>
    <dbReference type="NCBI Taxonomy" id="2869515"/>
    <lineage>
        <taxon>Bacteria</taxon>
        <taxon>Bacillati</taxon>
        <taxon>Actinomycetota</taxon>
        <taxon>Coriobacteriia</taxon>
        <taxon>Coriobacteriales</taxon>
        <taxon>Coriobacteriaceae</taxon>
        <taxon>Collinsella</taxon>
    </lineage>
</organism>
<comment type="function">
    <text evidence="2">Removes the formyl group from the N-terminal Met of newly synthesized proteins. Requires at least a dipeptide for an efficient rate of reaction. N-terminal L-methionine is a prerequisite for activity but the enzyme has broad specificity at other positions.</text>
</comment>
<dbReference type="HAMAP" id="MF_00163">
    <property type="entry name" value="Pep_deformylase"/>
    <property type="match status" value="1"/>
</dbReference>
<feature type="binding site" evidence="2">
    <location>
        <position position="95"/>
    </location>
    <ligand>
        <name>Fe cation</name>
        <dbReference type="ChEBI" id="CHEBI:24875"/>
    </ligand>
</feature>
<dbReference type="GO" id="GO:0042586">
    <property type="term" value="F:peptide deformylase activity"/>
    <property type="evidence" value="ECO:0007669"/>
    <property type="project" value="UniProtKB-EC"/>
</dbReference>
<comment type="catalytic activity">
    <reaction evidence="2">
        <text>N-terminal N-formyl-L-methionyl-[peptide] + H2O = N-terminal L-methionyl-[peptide] + formate</text>
        <dbReference type="Rhea" id="RHEA:24420"/>
        <dbReference type="Rhea" id="RHEA-COMP:10639"/>
        <dbReference type="Rhea" id="RHEA-COMP:10640"/>
        <dbReference type="ChEBI" id="CHEBI:15377"/>
        <dbReference type="ChEBI" id="CHEBI:15740"/>
        <dbReference type="ChEBI" id="CHEBI:49298"/>
        <dbReference type="ChEBI" id="CHEBI:64731"/>
        <dbReference type="EC" id="3.5.1.88"/>
    </reaction>
</comment>
<dbReference type="InterPro" id="IPR023635">
    <property type="entry name" value="Peptide_deformylase"/>
</dbReference>
<proteinExistence type="inferred from homology"/>
<reference evidence="3 4" key="1">
    <citation type="submission" date="2021-08" db="EMBL/GenBank/DDBJ databases">
        <title>Collinsella faecalis sp. nov. isolated from swine faeces.</title>
        <authorList>
            <person name="Oh B.S."/>
            <person name="Lee J.H."/>
        </authorList>
    </citation>
    <scope>NUCLEOTIDE SEQUENCE [LARGE SCALE GENOMIC DNA]</scope>
    <source>
        <strain evidence="3 4">AGMB00827</strain>
    </source>
</reference>
<dbReference type="Pfam" id="PF01327">
    <property type="entry name" value="Pep_deformylase"/>
    <property type="match status" value="1"/>
</dbReference>
<dbReference type="EC" id="3.5.1.88" evidence="2"/>
<keyword evidence="2" id="KW-0408">Iron</keyword>
<dbReference type="Proteomes" id="UP000700908">
    <property type="component" value="Unassembled WGS sequence"/>
</dbReference>
<dbReference type="InterPro" id="IPR036821">
    <property type="entry name" value="Peptide_deformylase_sf"/>
</dbReference>
<feature type="binding site" evidence="2">
    <location>
        <position position="138"/>
    </location>
    <ligand>
        <name>Fe cation</name>
        <dbReference type="ChEBI" id="CHEBI:24875"/>
    </ligand>
</feature>
<dbReference type="RefSeq" id="WP_222198565.1">
    <property type="nucleotide sequence ID" value="NZ_JAIMFO010000004.1"/>
</dbReference>
<dbReference type="PANTHER" id="PTHR10458">
    <property type="entry name" value="PEPTIDE DEFORMYLASE"/>
    <property type="match status" value="1"/>
</dbReference>
<dbReference type="NCBIfam" id="TIGR00079">
    <property type="entry name" value="pept_deformyl"/>
    <property type="match status" value="1"/>
</dbReference>
<dbReference type="NCBIfam" id="NF001159">
    <property type="entry name" value="PRK00150.1-3"/>
    <property type="match status" value="1"/>
</dbReference>
<keyword evidence="2" id="KW-0648">Protein biosynthesis</keyword>
<accession>A0ABS7MHX1</accession>
<evidence type="ECO:0000256" key="1">
    <source>
        <dbReference type="ARBA" id="ARBA00010759"/>
    </source>
</evidence>
<dbReference type="CDD" id="cd00487">
    <property type="entry name" value="Pep_deformylase"/>
    <property type="match status" value="1"/>
</dbReference>
<feature type="binding site" evidence="2">
    <location>
        <position position="142"/>
    </location>
    <ligand>
        <name>Fe cation</name>
        <dbReference type="ChEBI" id="CHEBI:24875"/>
    </ligand>
</feature>
<keyword evidence="2 3" id="KW-0378">Hydrolase</keyword>
<evidence type="ECO:0000256" key="2">
    <source>
        <dbReference type="HAMAP-Rule" id="MF_00163"/>
    </source>
</evidence>
<dbReference type="PIRSF" id="PIRSF004749">
    <property type="entry name" value="Pep_def"/>
    <property type="match status" value="1"/>
</dbReference>
<keyword evidence="4" id="KW-1185">Reference proteome</keyword>
<dbReference type="PANTHER" id="PTHR10458:SF22">
    <property type="entry name" value="PEPTIDE DEFORMYLASE"/>
    <property type="match status" value="1"/>
</dbReference>
<dbReference type="EMBL" id="JAIMFO010000004">
    <property type="protein sequence ID" value="MBY4796837.1"/>
    <property type="molecule type" value="Genomic_DNA"/>
</dbReference>